<reference evidence="3 4" key="1">
    <citation type="submission" date="2018-03" db="EMBL/GenBank/DDBJ databases">
        <title>Genome sequence of Moorella stamsii DSM 26217.</title>
        <authorList>
            <person name="Poehlein A."/>
            <person name="Daniel R."/>
        </authorList>
    </citation>
    <scope>NUCLEOTIDE SEQUENCE [LARGE SCALE GENOMIC DNA]</scope>
    <source>
        <strain evidence="4">DSM 26217</strain>
    </source>
</reference>
<evidence type="ECO:0000256" key="1">
    <source>
        <dbReference type="SAM" id="MobiDB-lite"/>
    </source>
</evidence>
<protein>
    <submittedName>
        <fullName evidence="3">Transposase</fullName>
    </submittedName>
</protein>
<evidence type="ECO:0000259" key="2">
    <source>
        <dbReference type="Pfam" id="PF04986"/>
    </source>
</evidence>
<dbReference type="EMBL" id="PVXL01000027">
    <property type="protein sequence ID" value="PRR74841.1"/>
    <property type="molecule type" value="Genomic_DNA"/>
</dbReference>
<evidence type="ECO:0000313" key="4">
    <source>
        <dbReference type="Proteomes" id="UP000239430"/>
    </source>
</evidence>
<gene>
    <name evidence="3" type="ORF">MOST_09490</name>
</gene>
<sequence>MLLDWLRQKYPESIKVKNLINKLYRRYQKGFYVYAERRMESARGAARYIGRYLARPAIAEYRILDYDGERVRFWYEDHQTHERKEEELGVLEFIGRLTYHIPKKHFKMVRRYGLYRRDLNKLAQKIVGLWNWVNRKVKAIKRPQRSKPKSWKERLQEAFGKNPLKCPGCGREMELWKIWHYKYGTIWDWEKDGVNYIEKEKEEKQQRGRPTGPVSGMGVSPGGPGGTALQLSLSGMWV</sequence>
<proteinExistence type="predicted"/>
<dbReference type="InterPro" id="IPR007069">
    <property type="entry name" value="Transposase_32"/>
</dbReference>
<keyword evidence="4" id="KW-1185">Reference proteome</keyword>
<evidence type="ECO:0000313" key="3">
    <source>
        <dbReference type="EMBL" id="PRR74841.1"/>
    </source>
</evidence>
<feature type="domain" description="Transposase IS801/IS1294" evidence="2">
    <location>
        <begin position="20"/>
        <end position="116"/>
    </location>
</feature>
<accession>A0A9X7J5A2</accession>
<comment type="caution">
    <text evidence="3">The sequence shown here is derived from an EMBL/GenBank/DDBJ whole genome shotgun (WGS) entry which is preliminary data.</text>
</comment>
<dbReference type="Proteomes" id="UP000239430">
    <property type="component" value="Unassembled WGS sequence"/>
</dbReference>
<feature type="region of interest" description="Disordered" evidence="1">
    <location>
        <begin position="201"/>
        <end position="228"/>
    </location>
</feature>
<organism evidence="3 4">
    <name type="scientific">Neomoorella stamsii</name>
    <dbReference type="NCBI Taxonomy" id="1266720"/>
    <lineage>
        <taxon>Bacteria</taxon>
        <taxon>Bacillati</taxon>
        <taxon>Bacillota</taxon>
        <taxon>Clostridia</taxon>
        <taxon>Neomoorellales</taxon>
        <taxon>Neomoorellaceae</taxon>
        <taxon>Neomoorella</taxon>
    </lineage>
</organism>
<dbReference type="GO" id="GO:0006313">
    <property type="term" value="P:DNA transposition"/>
    <property type="evidence" value="ECO:0007669"/>
    <property type="project" value="InterPro"/>
</dbReference>
<dbReference type="GO" id="GO:0004803">
    <property type="term" value="F:transposase activity"/>
    <property type="evidence" value="ECO:0007669"/>
    <property type="project" value="InterPro"/>
</dbReference>
<dbReference type="AlphaFoldDB" id="A0A9X7J5A2"/>
<name>A0A9X7J5A2_9FIRM</name>
<dbReference type="Pfam" id="PF04986">
    <property type="entry name" value="Y2_Tnp"/>
    <property type="match status" value="1"/>
</dbReference>
<dbReference type="GO" id="GO:0003677">
    <property type="term" value="F:DNA binding"/>
    <property type="evidence" value="ECO:0007669"/>
    <property type="project" value="InterPro"/>
</dbReference>